<organism evidence="14 15">
    <name type="scientific">Pseudolactococcus reticulitermitis</name>
    <dbReference type="NCBI Taxonomy" id="2025039"/>
    <lineage>
        <taxon>Bacteria</taxon>
        <taxon>Bacillati</taxon>
        <taxon>Bacillota</taxon>
        <taxon>Bacilli</taxon>
        <taxon>Lactobacillales</taxon>
        <taxon>Streptococcaceae</taxon>
        <taxon>Pseudolactococcus</taxon>
    </lineage>
</organism>
<dbReference type="HAMAP" id="MF_00185">
    <property type="entry name" value="IPP_trans"/>
    <property type="match status" value="1"/>
</dbReference>
<accession>A0A224XAP0</accession>
<sequence>MKKVKNLTENKIIVIAGPTAVGKTALSIDIARKYDGEIINGDSQQVYRDVHIGTAKATESEQAAVPHHLIDVRDLTETFSAHDFVSEANTAIADILSRGKLPIIVGGTGLYLQSLIEGYHLGGAGHHEEMRALRQELETLSDAQLFDKVADLELEIPELNHRRAIRALEIAKFGEDLENHKSDKAFLIIGLNTARPVLYERINQRVDLMMAVGLLDEAKMLYDQFSTAQVSRAIGYKEFFPYFDGQMTLEAAVEAVKQNSRRYSKRQITWFKNRMAVDFQDILAPDFQEQVDQKIEGFLDDKN</sequence>
<keyword evidence="15" id="KW-1185">Reference proteome</keyword>
<evidence type="ECO:0000256" key="5">
    <source>
        <dbReference type="ARBA" id="ARBA00022694"/>
    </source>
</evidence>
<name>A0A224XAP0_9LACT</name>
<dbReference type="GO" id="GO:0005524">
    <property type="term" value="F:ATP binding"/>
    <property type="evidence" value="ECO:0007669"/>
    <property type="project" value="UniProtKB-UniRule"/>
</dbReference>
<evidence type="ECO:0000256" key="11">
    <source>
        <dbReference type="RuleBase" id="RU003783"/>
    </source>
</evidence>
<keyword evidence="5 10" id="KW-0819">tRNA processing</keyword>
<dbReference type="GO" id="GO:0052381">
    <property type="term" value="F:tRNA dimethylallyltransferase activity"/>
    <property type="evidence" value="ECO:0007669"/>
    <property type="project" value="UniProtKB-UniRule"/>
</dbReference>
<comment type="similarity">
    <text evidence="3 10 13">Belongs to the IPP transferase family.</text>
</comment>
<evidence type="ECO:0000256" key="7">
    <source>
        <dbReference type="ARBA" id="ARBA00022840"/>
    </source>
</evidence>
<feature type="site" description="Interaction with substrate tRNA" evidence="10">
    <location>
        <position position="134"/>
    </location>
</feature>
<evidence type="ECO:0000313" key="15">
    <source>
        <dbReference type="Proteomes" id="UP000218689"/>
    </source>
</evidence>
<comment type="catalytic activity">
    <reaction evidence="9 10 11">
        <text>adenosine(37) in tRNA + dimethylallyl diphosphate = N(6)-dimethylallyladenosine(37) in tRNA + diphosphate</text>
        <dbReference type="Rhea" id="RHEA:26482"/>
        <dbReference type="Rhea" id="RHEA-COMP:10162"/>
        <dbReference type="Rhea" id="RHEA-COMP:10375"/>
        <dbReference type="ChEBI" id="CHEBI:33019"/>
        <dbReference type="ChEBI" id="CHEBI:57623"/>
        <dbReference type="ChEBI" id="CHEBI:74411"/>
        <dbReference type="ChEBI" id="CHEBI:74415"/>
        <dbReference type="EC" id="2.5.1.75"/>
    </reaction>
</comment>
<comment type="subunit">
    <text evidence="10">Monomer.</text>
</comment>
<dbReference type="NCBIfam" id="TIGR00174">
    <property type="entry name" value="miaA"/>
    <property type="match status" value="1"/>
</dbReference>
<proteinExistence type="inferred from homology"/>
<comment type="function">
    <text evidence="2 10 12">Catalyzes the transfer of a dimethylallyl group onto the adenine at position 37 in tRNAs that read codons beginning with uridine, leading to the formation of N6-(dimethylallyl)adenosine (i(6)A).</text>
</comment>
<evidence type="ECO:0000256" key="12">
    <source>
        <dbReference type="RuleBase" id="RU003784"/>
    </source>
</evidence>
<comment type="caution">
    <text evidence="14">The sequence shown here is derived from an EMBL/GenBank/DDBJ whole genome shotgun (WGS) entry which is preliminary data.</text>
</comment>
<evidence type="ECO:0000256" key="13">
    <source>
        <dbReference type="RuleBase" id="RU003785"/>
    </source>
</evidence>
<comment type="cofactor">
    <cofactor evidence="1 10">
        <name>Mg(2+)</name>
        <dbReference type="ChEBI" id="CHEBI:18420"/>
    </cofactor>
</comment>
<evidence type="ECO:0000256" key="10">
    <source>
        <dbReference type="HAMAP-Rule" id="MF_00185"/>
    </source>
</evidence>
<dbReference type="EC" id="2.5.1.75" evidence="10"/>
<dbReference type="Gene3D" id="3.40.50.300">
    <property type="entry name" value="P-loop containing nucleotide triphosphate hydrolases"/>
    <property type="match status" value="1"/>
</dbReference>
<feature type="binding site" evidence="10">
    <location>
        <begin position="19"/>
        <end position="24"/>
    </location>
    <ligand>
        <name>substrate</name>
    </ligand>
</feature>
<evidence type="ECO:0000313" key="14">
    <source>
        <dbReference type="EMBL" id="GAX47012.1"/>
    </source>
</evidence>
<keyword evidence="7 10" id="KW-0067">ATP-binding</keyword>
<dbReference type="PANTHER" id="PTHR11088:SF60">
    <property type="entry name" value="TRNA DIMETHYLALLYLTRANSFERASE"/>
    <property type="match status" value="1"/>
</dbReference>
<evidence type="ECO:0000256" key="9">
    <source>
        <dbReference type="ARBA" id="ARBA00049563"/>
    </source>
</evidence>
<evidence type="ECO:0000256" key="2">
    <source>
        <dbReference type="ARBA" id="ARBA00003213"/>
    </source>
</evidence>
<dbReference type="Pfam" id="PF01715">
    <property type="entry name" value="IPPT"/>
    <property type="match status" value="1"/>
</dbReference>
<feature type="region of interest" description="Interaction with substrate tRNA" evidence="10">
    <location>
        <begin position="42"/>
        <end position="45"/>
    </location>
</feature>
<dbReference type="EMBL" id="BEDT01000001">
    <property type="protein sequence ID" value="GAX47012.1"/>
    <property type="molecule type" value="Genomic_DNA"/>
</dbReference>
<dbReference type="InterPro" id="IPR018022">
    <property type="entry name" value="IPT"/>
</dbReference>
<evidence type="ECO:0000256" key="4">
    <source>
        <dbReference type="ARBA" id="ARBA00022679"/>
    </source>
</evidence>
<evidence type="ECO:0000256" key="1">
    <source>
        <dbReference type="ARBA" id="ARBA00001946"/>
    </source>
</evidence>
<protein>
    <recommendedName>
        <fullName evidence="10">tRNA dimethylallyltransferase</fullName>
        <ecNumber evidence="10">2.5.1.75</ecNumber>
    </recommendedName>
    <alternativeName>
        <fullName evidence="10">Dimethylallyl diphosphate:tRNA dimethylallyltransferase</fullName>
        <shortName evidence="10">DMAPP:tRNA dimethylallyltransferase</shortName>
        <shortName evidence="10">DMATase</shortName>
    </alternativeName>
    <alternativeName>
        <fullName evidence="10">Isopentenyl-diphosphate:tRNA isopentenyltransferase</fullName>
        <shortName evidence="10">IPP transferase</shortName>
        <shortName evidence="10">IPPT</shortName>
        <shortName evidence="10">IPTase</shortName>
    </alternativeName>
</protein>
<dbReference type="InterPro" id="IPR039657">
    <property type="entry name" value="Dimethylallyltransferase"/>
</dbReference>
<dbReference type="InterPro" id="IPR027417">
    <property type="entry name" value="P-loop_NTPase"/>
</dbReference>
<reference evidence="15" key="1">
    <citation type="submission" date="2017-08" db="EMBL/GenBank/DDBJ databases">
        <title>Draft genome sequence of Lactococcus sp. strain Rs-Y01, isolated from the gut of the lower termite Reticulitermes speratus.</title>
        <authorList>
            <person name="Ohkuma M."/>
            <person name="Yuki M."/>
        </authorList>
    </citation>
    <scope>NUCLEOTIDE SEQUENCE [LARGE SCALE GENOMIC DNA]</scope>
    <source>
        <strain evidence="15">Rs-Y01</strain>
    </source>
</reference>
<evidence type="ECO:0000256" key="3">
    <source>
        <dbReference type="ARBA" id="ARBA00005842"/>
    </source>
</evidence>
<feature type="site" description="Interaction with substrate tRNA" evidence="10">
    <location>
        <position position="108"/>
    </location>
</feature>
<dbReference type="AlphaFoldDB" id="A0A224XAP0"/>
<gene>
    <name evidence="10" type="primary">miaA</name>
    <name evidence="14" type="ORF">RsY01_593</name>
</gene>
<dbReference type="Proteomes" id="UP000218689">
    <property type="component" value="Unassembled WGS sequence"/>
</dbReference>
<feature type="binding site" evidence="10">
    <location>
        <begin position="17"/>
        <end position="24"/>
    </location>
    <ligand>
        <name>ATP</name>
        <dbReference type="ChEBI" id="CHEBI:30616"/>
    </ligand>
</feature>
<dbReference type="SUPFAM" id="SSF52540">
    <property type="entry name" value="P-loop containing nucleoside triphosphate hydrolases"/>
    <property type="match status" value="2"/>
</dbReference>
<dbReference type="GO" id="GO:0006400">
    <property type="term" value="P:tRNA modification"/>
    <property type="evidence" value="ECO:0007669"/>
    <property type="project" value="TreeGrafter"/>
</dbReference>
<keyword evidence="8 10" id="KW-0460">Magnesium</keyword>
<keyword evidence="4 10" id="KW-0808">Transferase</keyword>
<dbReference type="PANTHER" id="PTHR11088">
    <property type="entry name" value="TRNA DIMETHYLALLYLTRANSFERASE"/>
    <property type="match status" value="1"/>
</dbReference>
<keyword evidence="6 10" id="KW-0547">Nucleotide-binding</keyword>
<evidence type="ECO:0000256" key="8">
    <source>
        <dbReference type="ARBA" id="ARBA00022842"/>
    </source>
</evidence>
<evidence type="ECO:0000256" key="6">
    <source>
        <dbReference type="ARBA" id="ARBA00022741"/>
    </source>
</evidence>
<comment type="caution">
    <text evidence="10">Lacks conserved residue(s) required for the propagation of feature annotation.</text>
</comment>